<feature type="transmembrane region" description="Helical" evidence="10">
    <location>
        <begin position="299"/>
        <end position="318"/>
    </location>
</feature>
<keyword evidence="7" id="KW-0406">Ion transport</keyword>
<protein>
    <recommendedName>
        <fullName evidence="12">Cation/H+ exchanger transmembrane domain-containing protein</fullName>
    </recommendedName>
</protein>
<comment type="caution">
    <text evidence="13">The sequence shown here is derived from an EMBL/GenBank/DDBJ whole genome shotgun (WGS) entry which is preliminary data.</text>
</comment>
<evidence type="ECO:0000256" key="11">
    <source>
        <dbReference type="SAM" id="SignalP"/>
    </source>
</evidence>
<keyword evidence="3" id="KW-0050">Antiport</keyword>
<feature type="transmembrane region" description="Helical" evidence="10">
    <location>
        <begin position="268"/>
        <end position="287"/>
    </location>
</feature>
<reference evidence="13 14" key="1">
    <citation type="journal article" date="2015" name="Genome Biol. Evol.">
        <title>Comparative Genomics of a Bacterivorous Green Alga Reveals Evolutionary Causalities and Consequences of Phago-Mixotrophic Mode of Nutrition.</title>
        <authorList>
            <person name="Burns J.A."/>
            <person name="Paasch A."/>
            <person name="Narechania A."/>
            <person name="Kim E."/>
        </authorList>
    </citation>
    <scope>NUCLEOTIDE SEQUENCE [LARGE SCALE GENOMIC DNA]</scope>
    <source>
        <strain evidence="13 14">PLY_AMNH</strain>
    </source>
</reference>
<feature type="compositionally biased region" description="Basic residues" evidence="9">
    <location>
        <begin position="87"/>
        <end position="96"/>
    </location>
</feature>
<dbReference type="Proteomes" id="UP001190700">
    <property type="component" value="Unassembled WGS sequence"/>
</dbReference>
<feature type="transmembrane region" description="Helical" evidence="10">
    <location>
        <begin position="450"/>
        <end position="473"/>
    </location>
</feature>
<feature type="transmembrane region" description="Helical" evidence="10">
    <location>
        <begin position="243"/>
        <end position="262"/>
    </location>
</feature>
<gene>
    <name evidence="13" type="ORF">CYMTET_42862</name>
</gene>
<keyword evidence="8 10" id="KW-0472">Membrane</keyword>
<evidence type="ECO:0000256" key="2">
    <source>
        <dbReference type="ARBA" id="ARBA00022448"/>
    </source>
</evidence>
<dbReference type="InterPro" id="IPR038770">
    <property type="entry name" value="Na+/solute_symporter_sf"/>
</dbReference>
<evidence type="ECO:0000313" key="14">
    <source>
        <dbReference type="Proteomes" id="UP001190700"/>
    </source>
</evidence>
<evidence type="ECO:0000256" key="4">
    <source>
        <dbReference type="ARBA" id="ARBA00022692"/>
    </source>
</evidence>
<sequence>MLTRVIIIYAFASLALHTAATGPAEISNPSKGTLNNLQATSTERRRGEGVLKSFDLEEGNTKSGKGRFNDSLANSEAVLETVARMDTHHHHHHRKNASGTAENEANTPGNRTEESSANGEEEEDEIPRLIDANNNEYVMTKPHKGIGQMELKEDFALISDLVQVIVAAALGGLLFGLLRQPVILGYLVAGSIVGPGGLGLIDELVQVETLAQFGVVFLLFVLGVEFSAAKVYKVKEVAIGGGILQMVLSMLMGIGISALLGAPLLQGFFVGAFVSMSSTAVVLKCLMDHGSVGSVHGQVMLGTLILQDCALGLLLAVLPSLAEAPTMKQLVLKVLRELGTLTMFVSLAWLASRVVIPPFLRLLSRLSRQTEELFQLGVVAICLMLALLSENLGLSIEVGAFIAGLMLSGPEYSERTLKQVEPVRNIFAALFLASIGMIMHPVFLWEHLDVLLACLALLFFGKTLLTAFVVRLFGYPPGVALSVGIALAQIGEFSFVLLSRAKALGLVPRTLYLLLLGTTALSLCFTPFAFKWAIHYVLRESAGGREDALSSPSKSPTAVYGMRDRLVASSPTSSVAGWRQARMGGDVTLRVPSSGYEEPNERRHHL</sequence>
<keyword evidence="6 10" id="KW-1133">Transmembrane helix</keyword>
<feature type="region of interest" description="Disordered" evidence="9">
    <location>
        <begin position="86"/>
        <end position="128"/>
    </location>
</feature>
<dbReference type="Pfam" id="PF00999">
    <property type="entry name" value="Na_H_Exchanger"/>
    <property type="match status" value="1"/>
</dbReference>
<feature type="transmembrane region" description="Helical" evidence="10">
    <location>
        <begin position="182"/>
        <end position="201"/>
    </location>
</feature>
<dbReference type="PANTHER" id="PTHR16254">
    <property type="entry name" value="POTASSIUM/PROTON ANTIPORTER-RELATED"/>
    <property type="match status" value="1"/>
</dbReference>
<comment type="subcellular location">
    <subcellularLocation>
        <location evidence="1">Membrane</location>
        <topology evidence="1">Multi-pass membrane protein</topology>
    </subcellularLocation>
</comment>
<feature type="compositionally biased region" description="Polar residues" evidence="9">
    <location>
        <begin position="97"/>
        <end position="110"/>
    </location>
</feature>
<keyword evidence="14" id="KW-1185">Reference proteome</keyword>
<evidence type="ECO:0000256" key="10">
    <source>
        <dbReference type="SAM" id="Phobius"/>
    </source>
</evidence>
<feature type="signal peptide" evidence="11">
    <location>
        <begin position="1"/>
        <end position="21"/>
    </location>
</feature>
<feature type="region of interest" description="Disordered" evidence="9">
    <location>
        <begin position="22"/>
        <end position="71"/>
    </location>
</feature>
<dbReference type="InterPro" id="IPR045158">
    <property type="entry name" value="KEA4/5/6-like"/>
</dbReference>
<feature type="transmembrane region" description="Helical" evidence="10">
    <location>
        <begin position="426"/>
        <end position="443"/>
    </location>
</feature>
<keyword evidence="5 11" id="KW-0732">Signal</keyword>
<feature type="transmembrane region" description="Helical" evidence="10">
    <location>
        <begin position="338"/>
        <end position="356"/>
    </location>
</feature>
<evidence type="ECO:0000256" key="3">
    <source>
        <dbReference type="ARBA" id="ARBA00022449"/>
    </source>
</evidence>
<feature type="transmembrane region" description="Helical" evidence="10">
    <location>
        <begin position="376"/>
        <end position="406"/>
    </location>
</feature>
<dbReference type="GO" id="GO:0016020">
    <property type="term" value="C:membrane"/>
    <property type="evidence" value="ECO:0007669"/>
    <property type="project" value="UniProtKB-SubCell"/>
</dbReference>
<keyword evidence="2" id="KW-0813">Transport</keyword>
<feature type="chain" id="PRO_5041968046" description="Cation/H+ exchanger transmembrane domain-containing protein" evidence="11">
    <location>
        <begin position="22"/>
        <end position="606"/>
    </location>
</feature>
<evidence type="ECO:0000256" key="1">
    <source>
        <dbReference type="ARBA" id="ARBA00004141"/>
    </source>
</evidence>
<evidence type="ECO:0000256" key="5">
    <source>
        <dbReference type="ARBA" id="ARBA00022729"/>
    </source>
</evidence>
<feature type="transmembrane region" description="Helical" evidence="10">
    <location>
        <begin position="479"/>
        <end position="498"/>
    </location>
</feature>
<organism evidence="13 14">
    <name type="scientific">Cymbomonas tetramitiformis</name>
    <dbReference type="NCBI Taxonomy" id="36881"/>
    <lineage>
        <taxon>Eukaryota</taxon>
        <taxon>Viridiplantae</taxon>
        <taxon>Chlorophyta</taxon>
        <taxon>Pyramimonadophyceae</taxon>
        <taxon>Pyramimonadales</taxon>
        <taxon>Pyramimonadaceae</taxon>
        <taxon>Cymbomonas</taxon>
    </lineage>
</organism>
<dbReference type="PANTHER" id="PTHR16254:SF27">
    <property type="entry name" value="K+_H+-ANTIPORTER-RELATED"/>
    <property type="match status" value="1"/>
</dbReference>
<feature type="domain" description="Cation/H+ exchanger transmembrane" evidence="12">
    <location>
        <begin position="165"/>
        <end position="531"/>
    </location>
</feature>
<evidence type="ECO:0000259" key="12">
    <source>
        <dbReference type="Pfam" id="PF00999"/>
    </source>
</evidence>
<accession>A0AAE0F280</accession>
<dbReference type="Gene3D" id="1.20.1530.20">
    <property type="match status" value="1"/>
</dbReference>
<evidence type="ECO:0000256" key="8">
    <source>
        <dbReference type="ARBA" id="ARBA00023136"/>
    </source>
</evidence>
<evidence type="ECO:0000256" key="6">
    <source>
        <dbReference type="ARBA" id="ARBA00022989"/>
    </source>
</evidence>
<name>A0AAE0F280_9CHLO</name>
<evidence type="ECO:0000256" key="9">
    <source>
        <dbReference type="SAM" id="MobiDB-lite"/>
    </source>
</evidence>
<feature type="transmembrane region" description="Helical" evidence="10">
    <location>
        <begin position="155"/>
        <end position="175"/>
    </location>
</feature>
<feature type="compositionally biased region" description="Polar residues" evidence="9">
    <location>
        <begin position="27"/>
        <end position="41"/>
    </location>
</feature>
<dbReference type="EMBL" id="LGRX02028777">
    <property type="protein sequence ID" value="KAK3247645.1"/>
    <property type="molecule type" value="Genomic_DNA"/>
</dbReference>
<evidence type="ECO:0000256" key="7">
    <source>
        <dbReference type="ARBA" id="ARBA00023065"/>
    </source>
</evidence>
<dbReference type="InterPro" id="IPR006153">
    <property type="entry name" value="Cation/H_exchanger_TM"/>
</dbReference>
<feature type="transmembrane region" description="Helical" evidence="10">
    <location>
        <begin position="213"/>
        <end position="231"/>
    </location>
</feature>
<keyword evidence="4 10" id="KW-0812">Transmembrane</keyword>
<feature type="transmembrane region" description="Helical" evidence="10">
    <location>
        <begin position="510"/>
        <end position="530"/>
    </location>
</feature>
<dbReference type="GO" id="GO:0015386">
    <property type="term" value="F:potassium:proton antiporter activity"/>
    <property type="evidence" value="ECO:0007669"/>
    <property type="project" value="InterPro"/>
</dbReference>
<dbReference type="AlphaFoldDB" id="A0AAE0F280"/>
<evidence type="ECO:0000313" key="13">
    <source>
        <dbReference type="EMBL" id="KAK3247645.1"/>
    </source>
</evidence>
<proteinExistence type="predicted"/>